<dbReference type="InterPro" id="IPR046357">
    <property type="entry name" value="PPIase_dom_sf"/>
</dbReference>
<evidence type="ECO:0000256" key="7">
    <source>
        <dbReference type="ARBA" id="ARBA00046231"/>
    </source>
</evidence>
<evidence type="ECO:0000256" key="5">
    <source>
        <dbReference type="ARBA" id="ARBA00041926"/>
    </source>
</evidence>
<accession>A0A5J4Z8Y9</accession>
<evidence type="ECO:0000256" key="2">
    <source>
        <dbReference type="ARBA" id="ARBA00007656"/>
    </source>
</evidence>
<dbReference type="Gene3D" id="3.10.50.40">
    <property type="match status" value="1"/>
</dbReference>
<dbReference type="InterPro" id="IPR036873">
    <property type="entry name" value="Rhodanese-like_dom_sf"/>
</dbReference>
<name>A0A5J4Z8Y9_PORPP</name>
<evidence type="ECO:0000256" key="1">
    <source>
        <dbReference type="ARBA" id="ARBA00004496"/>
    </source>
</evidence>
<feature type="compositionally biased region" description="Polar residues" evidence="9">
    <location>
        <begin position="103"/>
        <end position="112"/>
    </location>
</feature>
<evidence type="ECO:0000256" key="9">
    <source>
        <dbReference type="SAM" id="MobiDB-lite"/>
    </source>
</evidence>
<dbReference type="PROSITE" id="PS01096">
    <property type="entry name" value="PPIC_PPIASE_1"/>
    <property type="match status" value="1"/>
</dbReference>
<protein>
    <recommendedName>
        <fullName evidence="4">Peptidyl-prolyl cis-trans isomerase C</fullName>
    </recommendedName>
    <alternativeName>
        <fullName evidence="6">Parvulin</fullName>
    </alternativeName>
    <alternativeName>
        <fullName evidence="5">Rotamase C</fullName>
    </alternativeName>
</protein>
<keyword evidence="13" id="KW-1185">Reference proteome</keyword>
<evidence type="ECO:0000256" key="3">
    <source>
        <dbReference type="ARBA" id="ARBA00022490"/>
    </source>
</evidence>
<dbReference type="Pfam" id="PF13616">
    <property type="entry name" value="Rotamase_3"/>
    <property type="match status" value="1"/>
</dbReference>
<dbReference type="SUPFAM" id="SSF54534">
    <property type="entry name" value="FKBP-like"/>
    <property type="match status" value="1"/>
</dbReference>
<proteinExistence type="inferred from homology"/>
<dbReference type="InterPro" id="IPR052204">
    <property type="entry name" value="PpiC/parvulin_rotamase"/>
</dbReference>
<dbReference type="InterPro" id="IPR023058">
    <property type="entry name" value="PPIase_PpiC_CS"/>
</dbReference>
<dbReference type="OrthoDB" id="1911748at2759"/>
<dbReference type="InterPro" id="IPR000297">
    <property type="entry name" value="PPIase_PpiC"/>
</dbReference>
<comment type="function">
    <text evidence="7">PPIases accelerate the folding of proteins. It prefers amino acid residues with hydrophobic side chains like leucine and phenylalanine in the P1 position of the peptides substrates.</text>
</comment>
<dbReference type="EMBL" id="VRMN01000001">
    <property type="protein sequence ID" value="KAA8499618.1"/>
    <property type="molecule type" value="Genomic_DNA"/>
</dbReference>
<keyword evidence="8" id="KW-0697">Rotamase</keyword>
<feature type="domain" description="Rhodanese" evidence="11">
    <location>
        <begin position="227"/>
        <end position="317"/>
    </location>
</feature>
<evidence type="ECO:0000313" key="12">
    <source>
        <dbReference type="EMBL" id="KAA8499618.1"/>
    </source>
</evidence>
<dbReference type="AlphaFoldDB" id="A0A5J4Z8Y9"/>
<dbReference type="PROSITE" id="PS50206">
    <property type="entry name" value="RHODANESE_3"/>
    <property type="match status" value="1"/>
</dbReference>
<dbReference type="GO" id="GO:0005737">
    <property type="term" value="C:cytoplasm"/>
    <property type="evidence" value="ECO:0007669"/>
    <property type="project" value="UniProtKB-SubCell"/>
</dbReference>
<feature type="domain" description="PpiC" evidence="10">
    <location>
        <begin position="113"/>
        <end position="205"/>
    </location>
</feature>
<dbReference type="Gene3D" id="3.40.250.10">
    <property type="entry name" value="Rhodanese-like domain"/>
    <property type="match status" value="1"/>
</dbReference>
<evidence type="ECO:0000256" key="8">
    <source>
        <dbReference type="PROSITE-ProRule" id="PRU00278"/>
    </source>
</evidence>
<sequence length="323" mass="35659">MARPKEMKAEFVAATAAQLARRLGFVRADVGIWQGARGLPRARLCVAGNVGRSLNPPGCCRSRLSRLMCSASSGMDEGSELGEDISARQVSAGRREGTEASRAPSNTQSRSMNQVVRARHILLETREMAEACQSQLVTQPELFSSLAKTMSKCPSGPAKGGDLGWVRRGEMVAPVNDALFDTSHPDNTPLVLESSFGWHVLEVQQRRAAPGAISAQEFLERFEIDELRESMQLIDVRERHELDYAKLPHFTLLPMSEYERWADSVESGRLFHKNTETIVMCHHGVRSAQIAAYLTQVGFTDVRNLVGGIDAIAQVSVVYTDRY</sequence>
<evidence type="ECO:0000256" key="6">
    <source>
        <dbReference type="ARBA" id="ARBA00043072"/>
    </source>
</evidence>
<comment type="subcellular location">
    <subcellularLocation>
        <location evidence="1">Cytoplasm</location>
    </subcellularLocation>
</comment>
<keyword evidence="8" id="KW-0413">Isomerase</keyword>
<dbReference type="SUPFAM" id="SSF52821">
    <property type="entry name" value="Rhodanese/Cell cycle control phosphatase"/>
    <property type="match status" value="1"/>
</dbReference>
<dbReference type="Proteomes" id="UP000324585">
    <property type="component" value="Unassembled WGS sequence"/>
</dbReference>
<dbReference type="GO" id="GO:0003755">
    <property type="term" value="F:peptidyl-prolyl cis-trans isomerase activity"/>
    <property type="evidence" value="ECO:0007669"/>
    <property type="project" value="UniProtKB-KW"/>
</dbReference>
<keyword evidence="3" id="KW-0963">Cytoplasm</keyword>
<evidence type="ECO:0000313" key="13">
    <source>
        <dbReference type="Proteomes" id="UP000324585"/>
    </source>
</evidence>
<organism evidence="12 13">
    <name type="scientific">Porphyridium purpureum</name>
    <name type="common">Red alga</name>
    <name type="synonym">Porphyridium cruentum</name>
    <dbReference type="NCBI Taxonomy" id="35688"/>
    <lineage>
        <taxon>Eukaryota</taxon>
        <taxon>Rhodophyta</taxon>
        <taxon>Bangiophyceae</taxon>
        <taxon>Porphyridiales</taxon>
        <taxon>Porphyridiaceae</taxon>
        <taxon>Porphyridium</taxon>
    </lineage>
</organism>
<evidence type="ECO:0000259" key="11">
    <source>
        <dbReference type="PROSITE" id="PS50206"/>
    </source>
</evidence>
<comment type="similarity">
    <text evidence="2">Belongs to the PpiC/parvulin rotamase family.</text>
</comment>
<feature type="region of interest" description="Disordered" evidence="9">
    <location>
        <begin position="89"/>
        <end position="112"/>
    </location>
</feature>
<dbReference type="InterPro" id="IPR001763">
    <property type="entry name" value="Rhodanese-like_dom"/>
</dbReference>
<dbReference type="Pfam" id="PF00581">
    <property type="entry name" value="Rhodanese"/>
    <property type="match status" value="1"/>
</dbReference>
<dbReference type="PROSITE" id="PS50198">
    <property type="entry name" value="PPIC_PPIASE_2"/>
    <property type="match status" value="1"/>
</dbReference>
<reference evidence="13" key="1">
    <citation type="journal article" date="2019" name="Nat. Commun.">
        <title>Expansion of phycobilisome linker gene families in mesophilic red algae.</title>
        <authorList>
            <person name="Lee J."/>
            <person name="Kim D."/>
            <person name="Bhattacharya D."/>
            <person name="Yoon H.S."/>
        </authorList>
    </citation>
    <scope>NUCLEOTIDE SEQUENCE [LARGE SCALE GENOMIC DNA]</scope>
    <source>
        <strain evidence="13">CCMP 1328</strain>
    </source>
</reference>
<dbReference type="PANTHER" id="PTHR43629:SF2">
    <property type="entry name" value="RHODANESE-LIKE_PPIC DOMAIN-CONTAINING PROTEIN 12, CHLOROPLASTIC"/>
    <property type="match status" value="1"/>
</dbReference>
<dbReference type="SMART" id="SM00450">
    <property type="entry name" value="RHOD"/>
    <property type="match status" value="1"/>
</dbReference>
<gene>
    <name evidence="12" type="ORF">FVE85_7203</name>
</gene>
<evidence type="ECO:0000256" key="4">
    <source>
        <dbReference type="ARBA" id="ARBA00040926"/>
    </source>
</evidence>
<evidence type="ECO:0000259" key="10">
    <source>
        <dbReference type="PROSITE" id="PS50198"/>
    </source>
</evidence>
<comment type="caution">
    <text evidence="12">The sequence shown here is derived from an EMBL/GenBank/DDBJ whole genome shotgun (WGS) entry which is preliminary data.</text>
</comment>
<dbReference type="PANTHER" id="PTHR43629">
    <property type="entry name" value="PEPTIDYL-PROLYL CIS-TRANS ISOMERASE"/>
    <property type="match status" value="1"/>
</dbReference>